<dbReference type="PIRSF" id="PIRSF018266">
    <property type="entry name" value="FecR"/>
    <property type="match status" value="1"/>
</dbReference>
<organism evidence="4 6">
    <name type="scientific">Bacteroides faecis</name>
    <dbReference type="NCBI Taxonomy" id="674529"/>
    <lineage>
        <taxon>Bacteria</taxon>
        <taxon>Pseudomonadati</taxon>
        <taxon>Bacteroidota</taxon>
        <taxon>Bacteroidia</taxon>
        <taxon>Bacteroidales</taxon>
        <taxon>Bacteroidaceae</taxon>
        <taxon>Bacteroides</taxon>
    </lineage>
</organism>
<name>A0A3E5GLT7_9BACE</name>
<feature type="domain" description="Protein FecR C-terminal" evidence="3">
    <location>
        <begin position="252"/>
        <end position="321"/>
    </location>
</feature>
<dbReference type="FunFam" id="2.60.120.1440:FF:000001">
    <property type="entry name" value="Putative anti-sigma factor"/>
    <property type="match status" value="1"/>
</dbReference>
<accession>A0A174GVC2</accession>
<dbReference type="GO" id="GO:0016989">
    <property type="term" value="F:sigma factor antagonist activity"/>
    <property type="evidence" value="ECO:0007669"/>
    <property type="project" value="TreeGrafter"/>
</dbReference>
<dbReference type="Proteomes" id="UP001060104">
    <property type="component" value="Chromosome"/>
</dbReference>
<evidence type="ECO:0000313" key="5">
    <source>
        <dbReference type="EMBL" id="UVQ73154.1"/>
    </source>
</evidence>
<keyword evidence="7" id="KW-1185">Reference proteome</keyword>
<reference evidence="4 6" key="1">
    <citation type="submission" date="2015-09" db="EMBL/GenBank/DDBJ databases">
        <authorList>
            <consortium name="Pathogen Informatics"/>
        </authorList>
    </citation>
    <scope>NUCLEOTIDE SEQUENCE [LARGE SCALE GENOMIC DNA]</scope>
    <source>
        <strain evidence="4 6">2789STDY5834846</strain>
    </source>
</reference>
<evidence type="ECO:0000259" key="3">
    <source>
        <dbReference type="Pfam" id="PF16344"/>
    </source>
</evidence>
<evidence type="ECO:0000259" key="2">
    <source>
        <dbReference type="Pfam" id="PF04773"/>
    </source>
</evidence>
<evidence type="ECO:0000313" key="6">
    <source>
        <dbReference type="Proteomes" id="UP000095606"/>
    </source>
</evidence>
<accession>A0A3E5GLT7</accession>
<dbReference type="EMBL" id="CP103141">
    <property type="protein sequence ID" value="UVQ73154.1"/>
    <property type="molecule type" value="Genomic_DNA"/>
</dbReference>
<dbReference type="EMBL" id="CZAE01000002">
    <property type="protein sequence ID" value="CUO65068.1"/>
    <property type="molecule type" value="Genomic_DNA"/>
</dbReference>
<dbReference type="Pfam" id="PF04773">
    <property type="entry name" value="FecR"/>
    <property type="match status" value="1"/>
</dbReference>
<reference evidence="5" key="2">
    <citation type="submission" date="2022-08" db="EMBL/GenBank/DDBJ databases">
        <title>Genome Sequencing of Bacteroides fragilis Group Isolates with Nanopore Technology.</title>
        <authorList>
            <person name="Tisza M.J."/>
            <person name="Smith D."/>
            <person name="Dekker J.P."/>
        </authorList>
    </citation>
    <scope>NUCLEOTIDE SEQUENCE</scope>
    <source>
        <strain evidence="5">BFG-527</strain>
    </source>
</reference>
<evidence type="ECO:0000313" key="4">
    <source>
        <dbReference type="EMBL" id="CUO65068.1"/>
    </source>
</evidence>
<keyword evidence="1" id="KW-0812">Transmembrane</keyword>
<dbReference type="PANTHER" id="PTHR30273">
    <property type="entry name" value="PERIPLASMIC SIGNAL SENSOR AND SIGMA FACTOR ACTIVATOR FECR-RELATED"/>
    <property type="match status" value="1"/>
</dbReference>
<sequence length="325" mass="37078">MEKSNINRIIRKFLSARFSPETEEKVQKWIIEDKDIEAKEKASLEYWNELDVKSDPGTYSALERVNLRTGYNKEHLENIVSYQKFTRIAALIIPALMLAGGILYYMPFKNEMMEISTAYGEQKRVVLPDSSEIWLNAGSTVTFPEVFANDKRLVTLDGEAYFTVKKDTTKPFVVETSQLSVKVLGTKFNVKAYSNEAKVTTTLTSGKVEVNAPSRHPHILQPNEQLTYDKETSDIRITEVNTSETNSWMTGKLIFINATAQEIFSTLERRYDIAIESHSMHIPASKRYTVKFLKGESKDEMLNLLADIIGFTHQQNGNKIVLTQQ</sequence>
<keyword evidence="1" id="KW-0472">Membrane</keyword>
<dbReference type="InterPro" id="IPR006860">
    <property type="entry name" value="FecR"/>
</dbReference>
<feature type="domain" description="FecR protein" evidence="2">
    <location>
        <begin position="114"/>
        <end position="209"/>
    </location>
</feature>
<dbReference type="Pfam" id="PF16344">
    <property type="entry name" value="FecR_C"/>
    <property type="match status" value="1"/>
</dbReference>
<dbReference type="AlphaFoldDB" id="A0A3E5GLT7"/>
<evidence type="ECO:0000256" key="1">
    <source>
        <dbReference type="SAM" id="Phobius"/>
    </source>
</evidence>
<proteinExistence type="predicted"/>
<dbReference type="InterPro" id="IPR032508">
    <property type="entry name" value="FecR_C"/>
</dbReference>
<feature type="transmembrane region" description="Helical" evidence="1">
    <location>
        <begin position="88"/>
        <end position="106"/>
    </location>
</feature>
<gene>
    <name evidence="4" type="ORF">ERS852461_00796</name>
    <name evidence="5" type="ORF">NXY30_19180</name>
</gene>
<dbReference type="InterPro" id="IPR012373">
    <property type="entry name" value="Ferrdict_sens_TM"/>
</dbReference>
<dbReference type="Gene3D" id="2.60.120.1440">
    <property type="match status" value="1"/>
</dbReference>
<keyword evidence="1" id="KW-1133">Transmembrane helix</keyword>
<dbReference type="GeneID" id="69590252"/>
<dbReference type="RefSeq" id="WP_055268899.1">
    <property type="nucleotide sequence ID" value="NZ_CABMFH010000002.1"/>
</dbReference>
<protein>
    <submittedName>
        <fullName evidence="4">Anti-sigma factor</fullName>
    </submittedName>
    <submittedName>
        <fullName evidence="5">FecR domain-containing protein</fullName>
    </submittedName>
</protein>
<dbReference type="PANTHER" id="PTHR30273:SF2">
    <property type="entry name" value="PROTEIN FECR"/>
    <property type="match status" value="1"/>
</dbReference>
<dbReference type="Proteomes" id="UP000095606">
    <property type="component" value="Unassembled WGS sequence"/>
</dbReference>
<evidence type="ECO:0000313" key="7">
    <source>
        <dbReference type="Proteomes" id="UP001060104"/>
    </source>
</evidence>
<dbReference type="Gene3D" id="3.55.50.30">
    <property type="match status" value="1"/>
</dbReference>